<keyword evidence="10" id="KW-0735">Signal-anchor</keyword>
<evidence type="ECO:0000256" key="34">
    <source>
        <dbReference type="PIRSR" id="PIRSR005557-2"/>
    </source>
</evidence>
<feature type="binding site" evidence="33">
    <location>
        <position position="217"/>
    </location>
    <ligand>
        <name>substrate</name>
    </ligand>
</feature>
<evidence type="ECO:0000256" key="11">
    <source>
        <dbReference type="ARBA" id="ARBA00022989"/>
    </source>
</evidence>
<evidence type="ECO:0000256" key="13">
    <source>
        <dbReference type="ARBA" id="ARBA00023098"/>
    </source>
</evidence>
<comment type="catalytic activity">
    <reaction evidence="26">
        <text>ganglioside GM1 (d18:1(4E)/18:0) + CMP-N-acetyl-beta-neuraminate = ganglioside GD1a (18:1(4E)/18:0) + CMP + H(+)</text>
        <dbReference type="Rhea" id="RHEA:48248"/>
        <dbReference type="ChEBI" id="CHEBI:15378"/>
        <dbReference type="ChEBI" id="CHEBI:57812"/>
        <dbReference type="ChEBI" id="CHEBI:60377"/>
        <dbReference type="ChEBI" id="CHEBI:73110"/>
        <dbReference type="ChEBI" id="CHEBI:90153"/>
    </reaction>
    <physiologicalReaction direction="left-to-right" evidence="26">
        <dbReference type="Rhea" id="RHEA:48249"/>
    </physiologicalReaction>
</comment>
<evidence type="ECO:0000256" key="16">
    <source>
        <dbReference type="ARBA" id="ARBA00023180"/>
    </source>
</evidence>
<evidence type="ECO:0000256" key="4">
    <source>
        <dbReference type="ARBA" id="ARBA00004934"/>
    </source>
</evidence>
<dbReference type="InterPro" id="IPR012163">
    <property type="entry name" value="Sialyl_trans"/>
</dbReference>
<organism evidence="36 37">
    <name type="scientific">Oncorhynchus kisutch</name>
    <name type="common">Coho salmon</name>
    <name type="synonym">Salmo kisutch</name>
    <dbReference type="NCBI Taxonomy" id="8019"/>
    <lineage>
        <taxon>Eukaryota</taxon>
        <taxon>Metazoa</taxon>
        <taxon>Chordata</taxon>
        <taxon>Craniata</taxon>
        <taxon>Vertebrata</taxon>
        <taxon>Euteleostomi</taxon>
        <taxon>Actinopterygii</taxon>
        <taxon>Neopterygii</taxon>
        <taxon>Teleostei</taxon>
        <taxon>Protacanthopterygii</taxon>
        <taxon>Salmoniformes</taxon>
        <taxon>Salmonidae</taxon>
        <taxon>Salmoninae</taxon>
        <taxon>Oncorhynchus</taxon>
    </lineage>
</organism>
<proteinExistence type="inferred from homology"/>
<dbReference type="PANTHER" id="PTHR46032">
    <property type="entry name" value="ALPHA-2,3-SIALYLTRANSFERASE ST3GAL I ISOFORM X1"/>
    <property type="match status" value="1"/>
</dbReference>
<dbReference type="GO" id="GO:0006629">
    <property type="term" value="P:lipid metabolic process"/>
    <property type="evidence" value="ECO:0007669"/>
    <property type="project" value="UniProtKB-KW"/>
</dbReference>
<evidence type="ECO:0000256" key="31">
    <source>
        <dbReference type="ARBA" id="ARBA00081332"/>
    </source>
</evidence>
<evidence type="ECO:0000256" key="22">
    <source>
        <dbReference type="ARBA" id="ARBA00042991"/>
    </source>
</evidence>
<keyword evidence="9 35" id="KW-0812">Transmembrane</keyword>
<evidence type="ECO:0000256" key="30">
    <source>
        <dbReference type="ARBA" id="ARBA00081228"/>
    </source>
</evidence>
<evidence type="ECO:0000256" key="32">
    <source>
        <dbReference type="ARBA" id="ARBA00082805"/>
    </source>
</evidence>
<comment type="pathway">
    <text evidence="4">Glycolipid biosynthesis.</text>
</comment>
<comment type="catalytic activity">
    <reaction evidence="17">
        <text>a beta-D-galactosyl-(1-&gt;3)-N-acetyl-alpha-D-galactosaminyl derivative + CMP-N-acetyl-beta-neuraminate = an N-acetyl-alpha-neuraminyl-(2-&gt;3)-beta-D-galactosyl-(1-&gt;3)-N-acetyl-alpha-D-galactosaminyl derivative + CMP + H(+)</text>
        <dbReference type="Rhea" id="RHEA:21616"/>
        <dbReference type="ChEBI" id="CHEBI:15378"/>
        <dbReference type="ChEBI" id="CHEBI:57812"/>
        <dbReference type="ChEBI" id="CHEBI:60377"/>
        <dbReference type="ChEBI" id="CHEBI:133470"/>
        <dbReference type="ChEBI" id="CHEBI:139596"/>
        <dbReference type="EC" id="2.4.3.4"/>
    </reaction>
    <physiologicalReaction direction="left-to-right" evidence="17">
        <dbReference type="Rhea" id="RHEA:21617"/>
    </physiologicalReaction>
</comment>
<keyword evidence="13" id="KW-0443">Lipid metabolism</keyword>
<feature type="transmembrane region" description="Helical" evidence="35">
    <location>
        <begin position="68"/>
        <end position="87"/>
    </location>
</feature>
<dbReference type="EC" id="2.4.3.4" evidence="19"/>
<comment type="pathway">
    <text evidence="3">Protein modification; protein glycosylation.</text>
</comment>
<evidence type="ECO:0000256" key="15">
    <source>
        <dbReference type="ARBA" id="ARBA00023157"/>
    </source>
</evidence>
<dbReference type="GO" id="GO:0005576">
    <property type="term" value="C:extracellular region"/>
    <property type="evidence" value="ECO:0007669"/>
    <property type="project" value="UniProtKB-SubCell"/>
</dbReference>
<feature type="binding site" evidence="33">
    <location>
        <position position="240"/>
    </location>
    <ligand>
        <name>substrate</name>
    </ligand>
</feature>
<evidence type="ECO:0000256" key="23">
    <source>
        <dbReference type="ARBA" id="ARBA00043673"/>
    </source>
</evidence>
<dbReference type="GO" id="GO:0047288">
    <property type="term" value="F:beta-D-galactosyl-(1-&gt;3)-N-acetyl-beta-D-galactosaminide alpha-2,3- sialyltransferase"/>
    <property type="evidence" value="ECO:0007669"/>
    <property type="project" value="UniProtKB-EC"/>
</dbReference>
<feature type="binding site" evidence="33">
    <location>
        <position position="176"/>
    </location>
    <ligand>
        <name>substrate</name>
    </ligand>
</feature>
<evidence type="ECO:0000256" key="3">
    <source>
        <dbReference type="ARBA" id="ARBA00004922"/>
    </source>
</evidence>
<dbReference type="AlphaFoldDB" id="A0A8C7G9L4"/>
<dbReference type="EC" id="2.4.3.2" evidence="18"/>
<dbReference type="Ensembl" id="ENSOKIT00005040600.1">
    <property type="protein sequence ID" value="ENSOKIP00005038480.1"/>
    <property type="gene ID" value="ENSOKIG00005016411.1"/>
</dbReference>
<evidence type="ECO:0000256" key="28">
    <source>
        <dbReference type="ARBA" id="ARBA00062545"/>
    </source>
</evidence>
<evidence type="ECO:0000256" key="5">
    <source>
        <dbReference type="ARBA" id="ARBA00006003"/>
    </source>
</evidence>
<feature type="binding site" evidence="33">
    <location>
        <position position="300"/>
    </location>
    <ligand>
        <name>substrate</name>
    </ligand>
</feature>
<dbReference type="GO" id="GO:0032580">
    <property type="term" value="C:Golgi cisterna membrane"/>
    <property type="evidence" value="ECO:0007669"/>
    <property type="project" value="UniProtKB-SubCell"/>
</dbReference>
<dbReference type="InterPro" id="IPR038578">
    <property type="entry name" value="GT29-like_sf"/>
</dbReference>
<evidence type="ECO:0000256" key="33">
    <source>
        <dbReference type="PIRSR" id="PIRSR005557-1"/>
    </source>
</evidence>
<evidence type="ECO:0000256" key="1">
    <source>
        <dbReference type="ARBA" id="ARBA00004447"/>
    </source>
</evidence>
<evidence type="ECO:0000256" key="9">
    <source>
        <dbReference type="ARBA" id="ARBA00022692"/>
    </source>
</evidence>
<evidence type="ECO:0000256" key="6">
    <source>
        <dbReference type="ARBA" id="ARBA00022525"/>
    </source>
</evidence>
<keyword evidence="11 35" id="KW-1133">Transmembrane helix</keyword>
<dbReference type="FunFam" id="3.90.1480.20:FF:000002">
    <property type="entry name" value="CMP-N-acetylneuraminate-beta-galactosamide- alpha-2,3-sialyltransferase 2"/>
    <property type="match status" value="1"/>
</dbReference>
<evidence type="ECO:0000256" key="27">
    <source>
        <dbReference type="ARBA" id="ARBA00052027"/>
    </source>
</evidence>
<comment type="subcellular location">
    <subcellularLocation>
        <location evidence="1">Golgi apparatus</location>
        <location evidence="1">Golgi stack membrane</location>
        <topology evidence="1">Single-pass type II membrane protein</topology>
    </subcellularLocation>
    <subcellularLocation>
        <location evidence="2">Secreted</location>
    </subcellularLocation>
</comment>
<evidence type="ECO:0000256" key="18">
    <source>
        <dbReference type="ARBA" id="ARBA00039106"/>
    </source>
</evidence>
<dbReference type="Proteomes" id="UP000694557">
    <property type="component" value="Unassembled WGS sequence"/>
</dbReference>
<feature type="binding site" evidence="33">
    <location>
        <position position="369"/>
    </location>
    <ligand>
        <name>substrate</name>
    </ligand>
</feature>
<evidence type="ECO:0000256" key="7">
    <source>
        <dbReference type="ARBA" id="ARBA00022676"/>
    </source>
</evidence>
<keyword evidence="14 35" id="KW-0472">Membrane</keyword>
<feature type="binding site" evidence="33">
    <location>
        <position position="360"/>
    </location>
    <ligand>
        <name>substrate</name>
    </ligand>
</feature>
<dbReference type="GeneTree" id="ENSGT00940000166842"/>
<evidence type="ECO:0000256" key="24">
    <source>
        <dbReference type="ARBA" id="ARBA00043773"/>
    </source>
</evidence>
<comment type="subunit">
    <text evidence="28">Homodimer; disulfide-linked. Homodimer formation occurs in the endoplasmic reticulum.</text>
</comment>
<dbReference type="Pfam" id="PF00777">
    <property type="entry name" value="Glyco_transf_29"/>
    <property type="match status" value="1"/>
</dbReference>
<reference evidence="36" key="2">
    <citation type="submission" date="2025-09" db="UniProtKB">
        <authorList>
            <consortium name="Ensembl"/>
        </authorList>
    </citation>
    <scope>IDENTIFICATION</scope>
</reference>
<keyword evidence="16" id="KW-0325">Glycoprotein</keyword>
<comment type="similarity">
    <text evidence="5">Belongs to the glycosyltransferase 29 family.</text>
</comment>
<keyword evidence="6" id="KW-0964">Secreted</keyword>
<evidence type="ECO:0000256" key="29">
    <source>
        <dbReference type="ARBA" id="ARBA00072809"/>
    </source>
</evidence>
<dbReference type="PIRSF" id="PIRSF005557">
    <property type="entry name" value="Sialyl_trans"/>
    <property type="match status" value="1"/>
</dbReference>
<evidence type="ECO:0000256" key="12">
    <source>
        <dbReference type="ARBA" id="ARBA00023034"/>
    </source>
</evidence>
<keyword evidence="37" id="KW-1185">Reference proteome</keyword>
<dbReference type="GO" id="GO:0097503">
    <property type="term" value="P:sialylation"/>
    <property type="evidence" value="ECO:0007669"/>
    <property type="project" value="TreeGrafter"/>
</dbReference>
<protein>
    <recommendedName>
        <fullName evidence="29">CMP-N-acetylneuraminate-beta-galactosamide-alpha-2,3-sialyltransferase 2</fullName>
        <ecNumber evidence="18">2.4.3.2</ecNumber>
        <ecNumber evidence="19">2.4.3.4</ecNumber>
    </recommendedName>
    <alternativeName>
        <fullName evidence="22">Gal-NAc6S</fullName>
    </alternativeName>
    <alternativeName>
        <fullName evidence="20">Gal-beta-1,3-GalNAc-alpha-2,3-sialyltransferase</fullName>
    </alternativeName>
    <alternativeName>
        <fullName evidence="21">Monosialoganglioside sialyltransferase</fullName>
    </alternativeName>
    <alternativeName>
        <fullName evidence="30">ST3Gal II</fullName>
    </alternativeName>
    <alternativeName>
        <fullName evidence="31">ST3GalA.2</fullName>
    </alternativeName>
    <alternativeName>
        <fullName evidence="32">Sialyltransferase 4B</fullName>
    </alternativeName>
</protein>
<sequence>MRGRLWSGQGVWKPKALFLTFLFLISSPIALSRARQCLFLSGRQKLSRLPFTQGTGSNSPVMLSKRKLCLFALFGGILFVMIATHTIQKNNILSLTLMETHATSRTVHGLAVNRTWAPPSATVPSPDRICGCPSCIADMEVSEWFAQHYDPQQQPFLTDRDNNMDPLALKWWLALQRSTDERTIYDVIQKMFQVIAPPAVDVQPKQALCRKCAVVGNSGNLLGSQYGSLIDSHNRVIRMNKATTAGFEADVGNRTTHHFMYPESAVDIAPGVHLVLLPFKLRDLQWVASALSTGEIKTTYMRVKGRVQADKDRVIVVNPAFFKYTHDRWTERHGRYPSTGMLAVIFALHICDEVSVFGYGADQQGNWHHYWEDNQYAGAFRKTGVHNADFETEVIQKLDTEGKIKLHKR</sequence>
<accession>A0A8C7G9L4</accession>
<evidence type="ECO:0000256" key="20">
    <source>
        <dbReference type="ARBA" id="ARBA00042448"/>
    </source>
</evidence>
<dbReference type="Gene3D" id="3.90.1480.20">
    <property type="entry name" value="Glycosyl transferase family 29"/>
    <property type="match status" value="1"/>
</dbReference>
<comment type="catalytic activity">
    <reaction evidence="25">
        <text>a ganglioside GA1 + CMP-N-acetyl-beta-neuraminate = a ganglioside GM1b + CMP + H(+)</text>
        <dbReference type="Rhea" id="RHEA:48244"/>
        <dbReference type="ChEBI" id="CHEBI:15378"/>
        <dbReference type="ChEBI" id="CHEBI:57812"/>
        <dbReference type="ChEBI" id="CHEBI:60377"/>
        <dbReference type="ChEBI" id="CHEBI:88069"/>
        <dbReference type="ChEBI" id="CHEBI:90151"/>
    </reaction>
    <physiologicalReaction direction="left-to-right" evidence="25">
        <dbReference type="Rhea" id="RHEA:48245"/>
    </physiologicalReaction>
</comment>
<feature type="binding site" evidence="33">
    <location>
        <position position="340"/>
    </location>
    <ligand>
        <name>substrate</name>
    </ligand>
</feature>
<evidence type="ECO:0000256" key="2">
    <source>
        <dbReference type="ARBA" id="ARBA00004613"/>
    </source>
</evidence>
<feature type="disulfide bond" evidence="34">
    <location>
        <begin position="212"/>
        <end position="351"/>
    </location>
</feature>
<evidence type="ECO:0000256" key="25">
    <source>
        <dbReference type="ARBA" id="ARBA00043816"/>
    </source>
</evidence>
<evidence type="ECO:0000313" key="37">
    <source>
        <dbReference type="Proteomes" id="UP000694557"/>
    </source>
</evidence>
<evidence type="ECO:0000256" key="35">
    <source>
        <dbReference type="SAM" id="Phobius"/>
    </source>
</evidence>
<feature type="binding site" evidence="33">
    <location>
        <position position="336"/>
    </location>
    <ligand>
        <name>substrate</name>
    </ligand>
</feature>
<keyword evidence="15" id="KW-1015">Disulfide bond</keyword>
<keyword evidence="12" id="KW-0333">Golgi apparatus</keyword>
<name>A0A8C7G9L4_ONCKI</name>
<dbReference type="PANTHER" id="PTHR46032:SF5">
    <property type="entry name" value="ST3 BETA-GALACTOSIDE ALPHA-2,3-SIALYLTRANSFERASE 8"/>
    <property type="match status" value="1"/>
</dbReference>
<evidence type="ECO:0000256" key="17">
    <source>
        <dbReference type="ARBA" id="ARBA00036292"/>
    </source>
</evidence>
<evidence type="ECO:0000256" key="26">
    <source>
        <dbReference type="ARBA" id="ARBA00047509"/>
    </source>
</evidence>
<dbReference type="CDD" id="cd23966">
    <property type="entry name" value="GT29_ST3GAL1_2"/>
    <property type="match status" value="1"/>
</dbReference>
<dbReference type="InterPro" id="IPR051757">
    <property type="entry name" value="Beta-gal_alpha2-3_sialyltrans"/>
</dbReference>
<evidence type="ECO:0000256" key="19">
    <source>
        <dbReference type="ARBA" id="ARBA00039107"/>
    </source>
</evidence>
<reference evidence="36" key="1">
    <citation type="submission" date="2025-08" db="UniProtKB">
        <authorList>
            <consortium name="Ensembl"/>
        </authorList>
    </citation>
    <scope>IDENTIFICATION</scope>
</reference>
<evidence type="ECO:0000256" key="21">
    <source>
        <dbReference type="ARBA" id="ARBA00042990"/>
    </source>
</evidence>
<comment type="catalytic activity">
    <reaction evidence="27">
        <text>a globoside GalGb4Cer + CMP-N-acetyl-beta-neuraminate = a globoside MSGG + CMP + H(+)</text>
        <dbReference type="Rhea" id="RHEA:65372"/>
        <dbReference type="ChEBI" id="CHEBI:15378"/>
        <dbReference type="ChEBI" id="CHEBI:57812"/>
        <dbReference type="ChEBI" id="CHEBI:60377"/>
        <dbReference type="ChEBI" id="CHEBI:140623"/>
        <dbReference type="ChEBI" id="CHEBI:140691"/>
    </reaction>
    <physiologicalReaction direction="left-to-right" evidence="27">
        <dbReference type="Rhea" id="RHEA:65373"/>
    </physiologicalReaction>
</comment>
<evidence type="ECO:0000313" key="36">
    <source>
        <dbReference type="Ensembl" id="ENSOKIP00005038480.1"/>
    </source>
</evidence>
<feature type="binding site" evidence="33">
    <location>
        <position position="386"/>
    </location>
    <ligand>
        <name>substrate</name>
    </ligand>
</feature>
<evidence type="ECO:0000256" key="14">
    <source>
        <dbReference type="ARBA" id="ARBA00023136"/>
    </source>
</evidence>
<evidence type="ECO:0000256" key="10">
    <source>
        <dbReference type="ARBA" id="ARBA00022968"/>
    </source>
</evidence>
<keyword evidence="8" id="KW-0808">Transferase</keyword>
<gene>
    <name evidence="36" type="primary">LOC109890839</name>
</gene>
<dbReference type="GO" id="GO:0003836">
    <property type="term" value="F:beta-galactoside (CMP) alpha-2,3-sialyltransferase activity"/>
    <property type="evidence" value="ECO:0007669"/>
    <property type="project" value="UniProtKB-EC"/>
</dbReference>
<comment type="catalytic activity">
    <reaction evidence="23">
        <text>a ganglioside GA1 (d18:1(4E)) + CMP-N-acetyl-beta-neuraminate = a ganglioside GM1b (d18:1(4E)) + CMP + H(+)</text>
        <dbReference type="Rhea" id="RHEA:47560"/>
        <dbReference type="ChEBI" id="CHEBI:15378"/>
        <dbReference type="ChEBI" id="CHEBI:27938"/>
        <dbReference type="ChEBI" id="CHEBI:57812"/>
        <dbReference type="ChEBI" id="CHEBI:60377"/>
        <dbReference type="ChEBI" id="CHEBI:78568"/>
    </reaction>
    <physiologicalReaction direction="left-to-right" evidence="23">
        <dbReference type="Rhea" id="RHEA:47561"/>
    </physiologicalReaction>
</comment>
<evidence type="ECO:0000256" key="8">
    <source>
        <dbReference type="ARBA" id="ARBA00022679"/>
    </source>
</evidence>
<comment type="catalytic activity">
    <reaction evidence="24">
        <text>a ganglioside GM1 (d18:1(4E)) + CMP-N-acetyl-beta-neuraminate = a ganglioside GD1a (d18:1(4E)) + CMP + H(+)</text>
        <dbReference type="Rhea" id="RHEA:18021"/>
        <dbReference type="ChEBI" id="CHEBI:15378"/>
        <dbReference type="ChEBI" id="CHEBI:57812"/>
        <dbReference type="ChEBI" id="CHEBI:60377"/>
        <dbReference type="ChEBI" id="CHEBI:77709"/>
        <dbReference type="ChEBI" id="CHEBI:78445"/>
        <dbReference type="EC" id="2.4.3.2"/>
    </reaction>
    <physiologicalReaction direction="left-to-right" evidence="24">
        <dbReference type="Rhea" id="RHEA:18022"/>
    </physiologicalReaction>
</comment>
<keyword evidence="7" id="KW-0328">Glycosyltransferase</keyword>
<dbReference type="InterPro" id="IPR001675">
    <property type="entry name" value="Glyco_trans_29"/>
</dbReference>